<evidence type="ECO:0000313" key="2">
    <source>
        <dbReference type="Proteomes" id="UP000054498"/>
    </source>
</evidence>
<dbReference type="AlphaFoldDB" id="A0A0D2JKP6"/>
<dbReference type="GeneID" id="25741000"/>
<name>A0A0D2JKP6_9CHLO</name>
<keyword evidence="2" id="KW-1185">Reference proteome</keyword>
<dbReference type="KEGG" id="mng:MNEG_8124"/>
<sequence length="238" mass="24210">MPTQGYPGQTSLQLATNATAANDTLKTVTRLASVARETGSVAAADWTSDYTQTHSTLKRVTELPGGAAIDLPNVYTGCVALPTAAAAEVAGGPGSASDGSHVPIVPSQLDELPALAIPGPPPFLRGYFAGPSSAGVSAPGGYSWAFVAPAAGVDGRGRRALGLIQGHFLSHACTGSYEYKGTLVQVNARVNGDSEVEAYCEAGRLDPGSGVLQVWLGNATHCPKPMGEPSYSSVKIGT</sequence>
<protein>
    <submittedName>
        <fullName evidence="1">Uncharacterized protein</fullName>
    </submittedName>
</protein>
<dbReference type="EMBL" id="KK101729">
    <property type="protein sequence ID" value="KIY99837.1"/>
    <property type="molecule type" value="Genomic_DNA"/>
</dbReference>
<accession>A0A0D2JKP6</accession>
<dbReference type="RefSeq" id="XP_013898857.1">
    <property type="nucleotide sequence ID" value="XM_014043403.1"/>
</dbReference>
<organism evidence="1 2">
    <name type="scientific">Monoraphidium neglectum</name>
    <dbReference type="NCBI Taxonomy" id="145388"/>
    <lineage>
        <taxon>Eukaryota</taxon>
        <taxon>Viridiplantae</taxon>
        <taxon>Chlorophyta</taxon>
        <taxon>core chlorophytes</taxon>
        <taxon>Chlorophyceae</taxon>
        <taxon>CS clade</taxon>
        <taxon>Sphaeropleales</taxon>
        <taxon>Selenastraceae</taxon>
        <taxon>Monoraphidium</taxon>
    </lineage>
</organism>
<reference evidence="1 2" key="1">
    <citation type="journal article" date="2013" name="BMC Genomics">
        <title>Reconstruction of the lipid metabolism for the microalga Monoraphidium neglectum from its genome sequence reveals characteristics suitable for biofuel production.</title>
        <authorList>
            <person name="Bogen C."/>
            <person name="Al-Dilaimi A."/>
            <person name="Albersmeier A."/>
            <person name="Wichmann J."/>
            <person name="Grundmann M."/>
            <person name="Rupp O."/>
            <person name="Lauersen K.J."/>
            <person name="Blifernez-Klassen O."/>
            <person name="Kalinowski J."/>
            <person name="Goesmann A."/>
            <person name="Mussgnug J.H."/>
            <person name="Kruse O."/>
        </authorList>
    </citation>
    <scope>NUCLEOTIDE SEQUENCE [LARGE SCALE GENOMIC DNA]</scope>
    <source>
        <strain evidence="1 2">SAG 48.87</strain>
    </source>
</reference>
<evidence type="ECO:0000313" key="1">
    <source>
        <dbReference type="EMBL" id="KIY99837.1"/>
    </source>
</evidence>
<gene>
    <name evidence="1" type="ORF">MNEG_8124</name>
</gene>
<proteinExistence type="predicted"/>
<dbReference type="Proteomes" id="UP000054498">
    <property type="component" value="Unassembled WGS sequence"/>
</dbReference>